<evidence type="ECO:0000256" key="1">
    <source>
        <dbReference type="ARBA" id="ARBA00022603"/>
    </source>
</evidence>
<dbReference type="SUPFAM" id="SSF53335">
    <property type="entry name" value="S-adenosyl-L-methionine-dependent methyltransferases"/>
    <property type="match status" value="1"/>
</dbReference>
<dbReference type="Pfam" id="PF00891">
    <property type="entry name" value="Methyltransf_2"/>
    <property type="match status" value="1"/>
</dbReference>
<dbReference type="Pfam" id="PF08100">
    <property type="entry name" value="Dimerisation"/>
    <property type="match status" value="1"/>
</dbReference>
<evidence type="ECO:0000313" key="6">
    <source>
        <dbReference type="EMBL" id="KAL2811427.1"/>
    </source>
</evidence>
<evidence type="ECO:0000256" key="2">
    <source>
        <dbReference type="ARBA" id="ARBA00022679"/>
    </source>
</evidence>
<evidence type="ECO:0000259" key="5">
    <source>
        <dbReference type="Pfam" id="PF08100"/>
    </source>
</evidence>
<dbReference type="Gene3D" id="1.10.10.10">
    <property type="entry name" value="Winged helix-like DNA-binding domain superfamily/Winged helix DNA-binding domain"/>
    <property type="match status" value="1"/>
</dbReference>
<evidence type="ECO:0000259" key="4">
    <source>
        <dbReference type="Pfam" id="PF00891"/>
    </source>
</evidence>
<proteinExistence type="predicted"/>
<dbReference type="Proteomes" id="UP001610334">
    <property type="component" value="Unassembled WGS sequence"/>
</dbReference>
<dbReference type="PIRSF" id="PIRSF005739">
    <property type="entry name" value="O-mtase"/>
    <property type="match status" value="1"/>
</dbReference>
<reference evidence="6 7" key="1">
    <citation type="submission" date="2024-07" db="EMBL/GenBank/DDBJ databases">
        <title>Section-level genome sequencing and comparative genomics of Aspergillus sections Usti and Cavernicolus.</title>
        <authorList>
            <consortium name="Lawrence Berkeley National Laboratory"/>
            <person name="Nybo J.L."/>
            <person name="Vesth T.C."/>
            <person name="Theobald S."/>
            <person name="Frisvad J.C."/>
            <person name="Larsen T.O."/>
            <person name="Kjaerboelling I."/>
            <person name="Rothschild-Mancinelli K."/>
            <person name="Lyhne E.K."/>
            <person name="Kogle M.E."/>
            <person name="Barry K."/>
            <person name="Clum A."/>
            <person name="Na H."/>
            <person name="Ledsgaard L."/>
            <person name="Lin J."/>
            <person name="Lipzen A."/>
            <person name="Kuo A."/>
            <person name="Riley R."/>
            <person name="Mondo S."/>
            <person name="Labutti K."/>
            <person name="Haridas S."/>
            <person name="Pangalinan J."/>
            <person name="Salamov A.A."/>
            <person name="Simmons B.A."/>
            <person name="Magnuson J.K."/>
            <person name="Chen J."/>
            <person name="Drula E."/>
            <person name="Henrissat B."/>
            <person name="Wiebenga A."/>
            <person name="Lubbers R.J."/>
            <person name="Gomes A.C."/>
            <person name="Makela M.R."/>
            <person name="Stajich J."/>
            <person name="Grigoriev I.V."/>
            <person name="Mortensen U.H."/>
            <person name="De Vries R.P."/>
            <person name="Baker S.E."/>
            <person name="Andersen M.R."/>
        </authorList>
    </citation>
    <scope>NUCLEOTIDE SEQUENCE [LARGE SCALE GENOMIC DNA]</scope>
    <source>
        <strain evidence="6 7">CBS 588.65</strain>
    </source>
</reference>
<gene>
    <name evidence="6" type="ORF">BJX63DRAFT_422403</name>
</gene>
<dbReference type="InterPro" id="IPR036390">
    <property type="entry name" value="WH_DNA-bd_sf"/>
</dbReference>
<sequence length="395" mass="42924">MSAADLLRNINSATETLPGQIPEVDRLALLAACDKLRAALEVPMETTMRVTGGIYESAALVSAIDMGLIDAGVAATTNQPTFGIKQVAEATCTDPLLIVRLMRMLCGMNIFKEVDVATFKSTPLAQAYATGSPFKEIAIHLASHGPAAARLPDYFSEKGYTSPNDTYDSPFQYAMRTRQHYFDYVGASPRLQNALNTVMSTCPGNLGDDWFEYYPVKEKLQVDSPSDVVLVDVGGNTGGDVATFRRQFPGLPGRVVLQDLPSVIEGAQNNLEGVEAMGHDFFTPQPIKGAKAYYLRLVIHDWPDKQAKVILAHIRDAMGPGSILLLNETLVPESGVPLYDAAMDMTMMVVFGALNRTEAQFRQLLDSVGFVVAKVWKPEVVVPGSTTLFEAVVKQ</sequence>
<dbReference type="EMBL" id="JBFXLT010000058">
    <property type="protein sequence ID" value="KAL2811427.1"/>
    <property type="molecule type" value="Genomic_DNA"/>
</dbReference>
<dbReference type="PANTHER" id="PTHR43712:SF11">
    <property type="entry name" value="O-METHYLTRANSFERASE (AFU_ORTHOLOGUE AFUA_2G17820)-RELATED"/>
    <property type="match status" value="1"/>
</dbReference>
<dbReference type="PANTHER" id="PTHR43712">
    <property type="entry name" value="PUTATIVE (AFU_ORTHOLOGUE AFUA_4G14580)-RELATED"/>
    <property type="match status" value="1"/>
</dbReference>
<keyword evidence="1" id="KW-0489">Methyltransferase</keyword>
<evidence type="ECO:0000256" key="3">
    <source>
        <dbReference type="ARBA" id="ARBA00022691"/>
    </source>
</evidence>
<dbReference type="InterPro" id="IPR029063">
    <property type="entry name" value="SAM-dependent_MTases_sf"/>
</dbReference>
<dbReference type="InterPro" id="IPR016461">
    <property type="entry name" value="COMT-like"/>
</dbReference>
<keyword evidence="3" id="KW-0949">S-adenosyl-L-methionine</keyword>
<dbReference type="InterPro" id="IPR012967">
    <property type="entry name" value="COMT_dimerisation"/>
</dbReference>
<evidence type="ECO:0000313" key="7">
    <source>
        <dbReference type="Proteomes" id="UP001610334"/>
    </source>
</evidence>
<feature type="domain" description="O-methyltransferase dimerisation" evidence="5">
    <location>
        <begin position="48"/>
        <end position="130"/>
    </location>
</feature>
<keyword evidence="2" id="KW-0808">Transferase</keyword>
<feature type="domain" description="O-methyltransferase C-terminal" evidence="4">
    <location>
        <begin position="229"/>
        <end position="370"/>
    </location>
</feature>
<dbReference type="InterPro" id="IPR001077">
    <property type="entry name" value="COMT_C"/>
</dbReference>
<dbReference type="InterPro" id="IPR036388">
    <property type="entry name" value="WH-like_DNA-bd_sf"/>
</dbReference>
<accession>A0ABR4H7P7</accession>
<name>A0ABR4H7P7_9EURO</name>
<organism evidence="6 7">
    <name type="scientific">Aspergillus granulosus</name>
    <dbReference type="NCBI Taxonomy" id="176169"/>
    <lineage>
        <taxon>Eukaryota</taxon>
        <taxon>Fungi</taxon>
        <taxon>Dikarya</taxon>
        <taxon>Ascomycota</taxon>
        <taxon>Pezizomycotina</taxon>
        <taxon>Eurotiomycetes</taxon>
        <taxon>Eurotiomycetidae</taxon>
        <taxon>Eurotiales</taxon>
        <taxon>Aspergillaceae</taxon>
        <taxon>Aspergillus</taxon>
        <taxon>Aspergillus subgen. Nidulantes</taxon>
    </lineage>
</organism>
<dbReference type="Gene3D" id="3.40.50.150">
    <property type="entry name" value="Vaccinia Virus protein VP39"/>
    <property type="match status" value="1"/>
</dbReference>
<protein>
    <submittedName>
        <fullName evidence="6">O-methyltransferase</fullName>
    </submittedName>
</protein>
<dbReference type="PROSITE" id="PS51683">
    <property type="entry name" value="SAM_OMT_II"/>
    <property type="match status" value="1"/>
</dbReference>
<keyword evidence="7" id="KW-1185">Reference proteome</keyword>
<dbReference type="SUPFAM" id="SSF46785">
    <property type="entry name" value="Winged helix' DNA-binding domain"/>
    <property type="match status" value="1"/>
</dbReference>
<comment type="caution">
    <text evidence="6">The sequence shown here is derived from an EMBL/GenBank/DDBJ whole genome shotgun (WGS) entry which is preliminary data.</text>
</comment>